<evidence type="ECO:0000313" key="4">
    <source>
        <dbReference type="Proteomes" id="UP001199206"/>
    </source>
</evidence>
<feature type="chain" id="PRO_5047017040" evidence="2">
    <location>
        <begin position="23"/>
        <end position="64"/>
    </location>
</feature>
<dbReference type="Proteomes" id="UP001199206">
    <property type="component" value="Unassembled WGS sequence"/>
</dbReference>
<dbReference type="EMBL" id="JAJGQJ010000005">
    <property type="protein sequence ID" value="MCC4619274.1"/>
    <property type="molecule type" value="Genomic_DNA"/>
</dbReference>
<comment type="caution">
    <text evidence="3">The sequence shown here is derived from an EMBL/GenBank/DDBJ whole genome shotgun (WGS) entry which is preliminary data.</text>
</comment>
<keyword evidence="2" id="KW-0732">Signal</keyword>
<dbReference type="RefSeq" id="WP_228325641.1">
    <property type="nucleotide sequence ID" value="NZ_CAWLZN010000001.1"/>
</dbReference>
<evidence type="ECO:0000256" key="1">
    <source>
        <dbReference type="SAM" id="MobiDB-lite"/>
    </source>
</evidence>
<sequence>MTSTPTLLALAIAAGLAFPLHAEQASADATTFDPVEVKAARDKRASSNQNVTTLDTAQLQQEQA</sequence>
<feature type="signal peptide" evidence="2">
    <location>
        <begin position="1"/>
        <end position="22"/>
    </location>
</feature>
<protein>
    <submittedName>
        <fullName evidence="3">Uncharacterized protein</fullName>
    </submittedName>
</protein>
<keyword evidence="4" id="KW-1185">Reference proteome</keyword>
<gene>
    <name evidence="3" type="ORF">LL965_03970</name>
</gene>
<organism evidence="3 4">
    <name type="scientific">Xanthomonas cassavae CFBP 4642</name>
    <dbReference type="NCBI Taxonomy" id="1219375"/>
    <lineage>
        <taxon>Bacteria</taxon>
        <taxon>Pseudomonadati</taxon>
        <taxon>Pseudomonadota</taxon>
        <taxon>Gammaproteobacteria</taxon>
        <taxon>Lysobacterales</taxon>
        <taxon>Lysobacteraceae</taxon>
        <taxon>Xanthomonas</taxon>
    </lineage>
</organism>
<evidence type="ECO:0000313" key="3">
    <source>
        <dbReference type="EMBL" id="MCC4619274.1"/>
    </source>
</evidence>
<accession>A0ABS8HAV0</accession>
<name>A0ABS8HAV0_9XANT</name>
<reference evidence="3 4" key="1">
    <citation type="submission" date="2021-10" db="EMBL/GenBank/DDBJ databases">
        <title>Genome sequencing of Xanthomonas strains from NCPPB.</title>
        <authorList>
            <person name="Hussein R."/>
            <person name="Harrison J."/>
            <person name="Studholme D.J."/>
            <person name="Vicente J."/>
            <person name="Grant M."/>
        </authorList>
    </citation>
    <scope>NUCLEOTIDE SEQUENCE [LARGE SCALE GENOMIC DNA]</scope>
    <source>
        <strain evidence="3 4">NCPPB 101</strain>
    </source>
</reference>
<proteinExistence type="predicted"/>
<evidence type="ECO:0000256" key="2">
    <source>
        <dbReference type="SAM" id="SignalP"/>
    </source>
</evidence>
<feature type="compositionally biased region" description="Polar residues" evidence="1">
    <location>
        <begin position="46"/>
        <end position="64"/>
    </location>
</feature>
<feature type="region of interest" description="Disordered" evidence="1">
    <location>
        <begin position="41"/>
        <end position="64"/>
    </location>
</feature>